<dbReference type="EMBL" id="KV919877">
    <property type="protein sequence ID" value="OSX69000.1"/>
    <property type="molecule type" value="Genomic_DNA"/>
</dbReference>
<gene>
    <name evidence="1" type="ORF">BU14_1981s0001</name>
</gene>
<organism evidence="1 2">
    <name type="scientific">Porphyra umbilicalis</name>
    <name type="common">Purple laver</name>
    <name type="synonym">Red alga</name>
    <dbReference type="NCBI Taxonomy" id="2786"/>
    <lineage>
        <taxon>Eukaryota</taxon>
        <taxon>Rhodophyta</taxon>
        <taxon>Bangiophyceae</taxon>
        <taxon>Bangiales</taxon>
        <taxon>Bangiaceae</taxon>
        <taxon>Porphyra</taxon>
    </lineage>
</organism>
<dbReference type="Proteomes" id="UP000218209">
    <property type="component" value="Unassembled WGS sequence"/>
</dbReference>
<reference evidence="1 2" key="1">
    <citation type="submission" date="2017-03" db="EMBL/GenBank/DDBJ databases">
        <title>WGS assembly of Porphyra umbilicalis.</title>
        <authorList>
            <person name="Brawley S.H."/>
            <person name="Blouin N.A."/>
            <person name="Ficko-Blean E."/>
            <person name="Wheeler G.L."/>
            <person name="Lohr M."/>
            <person name="Goodson H.V."/>
            <person name="Jenkins J.W."/>
            <person name="Blaby-Haas C.E."/>
            <person name="Helliwell K.E."/>
            <person name="Chan C."/>
            <person name="Marriage T."/>
            <person name="Bhattacharya D."/>
            <person name="Klein A.S."/>
            <person name="Badis Y."/>
            <person name="Brodie J."/>
            <person name="Cao Y."/>
            <person name="Collen J."/>
            <person name="Dittami S.M."/>
            <person name="Gachon C.M."/>
            <person name="Green B.R."/>
            <person name="Karpowicz S."/>
            <person name="Kim J.W."/>
            <person name="Kudahl U."/>
            <person name="Lin S."/>
            <person name="Michel G."/>
            <person name="Mittag M."/>
            <person name="Olson B.J."/>
            <person name="Pangilinan J."/>
            <person name="Peng Y."/>
            <person name="Qiu H."/>
            <person name="Shu S."/>
            <person name="Singer J.T."/>
            <person name="Smith A.G."/>
            <person name="Sprecher B.N."/>
            <person name="Wagner V."/>
            <person name="Wang W."/>
            <person name="Wang Z.-Y."/>
            <person name="Yan J."/>
            <person name="Yarish C."/>
            <person name="Zoeuner-Riek S."/>
            <person name="Zhuang Y."/>
            <person name="Zou Y."/>
            <person name="Lindquist E.A."/>
            <person name="Grimwood J."/>
            <person name="Barry K."/>
            <person name="Rokhsar D.S."/>
            <person name="Schmutz J."/>
            <person name="Stiller J.W."/>
            <person name="Grossman A.R."/>
            <person name="Prochnik S.E."/>
        </authorList>
    </citation>
    <scope>NUCLEOTIDE SEQUENCE [LARGE SCALE GENOMIC DNA]</scope>
    <source>
        <strain evidence="1">4086291</strain>
    </source>
</reference>
<name>A0A1X6NKD3_PORUM</name>
<sequence length="231" mass="23892">MASTRCGLTSTGPSATTTTSFRMWYDLQVNMLFSGGPFPGQTFVTAVGVTTGSDKLTVKECGYSCITATVEGYGGGKALATGKLHSLPASGTTVRVTSGPNSTVEVETPVYRLLFSSPIQDTAWRNGVEDTAHVDLASELLGKPTDPSGILGDTAAFLAEGRAANPDWKMRAGGDYVVDSLFATSCATCTYTAAAVRAVVGSLRDASARLGMAAVRRAGRRVPLAVAGLSH</sequence>
<keyword evidence="2" id="KW-1185">Reference proteome</keyword>
<proteinExistence type="predicted"/>
<evidence type="ECO:0000313" key="1">
    <source>
        <dbReference type="EMBL" id="OSX69000.1"/>
    </source>
</evidence>
<protein>
    <submittedName>
        <fullName evidence="1">Uncharacterized protein</fullName>
    </submittedName>
</protein>
<evidence type="ECO:0000313" key="2">
    <source>
        <dbReference type="Proteomes" id="UP000218209"/>
    </source>
</evidence>
<dbReference type="AlphaFoldDB" id="A0A1X6NKD3"/>
<accession>A0A1X6NKD3</accession>
<dbReference type="OrthoDB" id="2012063at2759"/>